<feature type="transmembrane region" description="Helical" evidence="1">
    <location>
        <begin position="12"/>
        <end position="33"/>
    </location>
</feature>
<evidence type="ECO:0000313" key="3">
    <source>
        <dbReference type="Proteomes" id="UP000093695"/>
    </source>
</evidence>
<gene>
    <name evidence="2" type="ORF">SD37_11870</name>
</gene>
<keyword evidence="1" id="KW-0472">Membrane</keyword>
<evidence type="ECO:0000313" key="2">
    <source>
        <dbReference type="EMBL" id="ANN16276.1"/>
    </source>
</evidence>
<sequence length="124" mass="13110">MTRRRTPARQLAVYRIWLMVCTALTVSLIAFAVPTFTADPHDPAVVLPSVGLLLAWWGSFIRAWVSSGSAPRCSVHTMAGAVLADKAGPAPKVGPQTMVTGGGPADEVNAPSMESVTCEVYLTK</sequence>
<dbReference type="RefSeq" id="WP_044854082.1">
    <property type="nucleotide sequence ID" value="NZ_CP016174.1"/>
</dbReference>
<dbReference type="KEGG" id="aori:SD37_11870"/>
<dbReference type="Proteomes" id="UP000093695">
    <property type="component" value="Chromosome"/>
</dbReference>
<evidence type="ECO:0000256" key="1">
    <source>
        <dbReference type="SAM" id="Phobius"/>
    </source>
</evidence>
<reference evidence="2 3" key="1">
    <citation type="journal article" date="2015" name="Genome Announc.">
        <title>Draft Genome Sequence of Norvancomycin-Producing Strain Amycolatopsis orientalis CPCC200066.</title>
        <authorList>
            <person name="Lei X."/>
            <person name="Yuan F."/>
            <person name="Shi Y."/>
            <person name="Li X."/>
            <person name="Wang L."/>
            <person name="Hong B."/>
        </authorList>
    </citation>
    <scope>NUCLEOTIDE SEQUENCE [LARGE SCALE GENOMIC DNA]</scope>
    <source>
        <strain evidence="2 3">B-37</strain>
    </source>
</reference>
<feature type="transmembrane region" description="Helical" evidence="1">
    <location>
        <begin position="45"/>
        <end position="65"/>
    </location>
</feature>
<keyword evidence="1" id="KW-1133">Transmembrane helix</keyword>
<keyword evidence="3" id="KW-1185">Reference proteome</keyword>
<name>A0A193BVL8_AMYOR</name>
<dbReference type="AlphaFoldDB" id="A0A193BVL8"/>
<keyword evidence="1" id="KW-0812">Transmembrane</keyword>
<organism evidence="2 3">
    <name type="scientific">Amycolatopsis orientalis</name>
    <name type="common">Nocardia orientalis</name>
    <dbReference type="NCBI Taxonomy" id="31958"/>
    <lineage>
        <taxon>Bacteria</taxon>
        <taxon>Bacillati</taxon>
        <taxon>Actinomycetota</taxon>
        <taxon>Actinomycetes</taxon>
        <taxon>Pseudonocardiales</taxon>
        <taxon>Pseudonocardiaceae</taxon>
        <taxon>Amycolatopsis</taxon>
    </lineage>
</organism>
<dbReference type="EMBL" id="CP016174">
    <property type="protein sequence ID" value="ANN16276.1"/>
    <property type="molecule type" value="Genomic_DNA"/>
</dbReference>
<accession>A0A193BVL8</accession>
<proteinExistence type="predicted"/>
<protein>
    <submittedName>
        <fullName evidence="2">Uncharacterized protein</fullName>
    </submittedName>
</protein>